<evidence type="ECO:0000256" key="3">
    <source>
        <dbReference type="ARBA" id="ARBA00022884"/>
    </source>
</evidence>
<dbReference type="STRING" id="36166.T1H0Y6"/>
<keyword evidence="4" id="KW-0648">Protein biosynthesis</keyword>
<organism evidence="6 7">
    <name type="scientific">Megaselia scalaris</name>
    <name type="common">Humpbacked fly</name>
    <name type="synonym">Phora scalaris</name>
    <dbReference type="NCBI Taxonomy" id="36166"/>
    <lineage>
        <taxon>Eukaryota</taxon>
        <taxon>Metazoa</taxon>
        <taxon>Ecdysozoa</taxon>
        <taxon>Arthropoda</taxon>
        <taxon>Hexapoda</taxon>
        <taxon>Insecta</taxon>
        <taxon>Pterygota</taxon>
        <taxon>Neoptera</taxon>
        <taxon>Endopterygota</taxon>
        <taxon>Diptera</taxon>
        <taxon>Brachycera</taxon>
        <taxon>Muscomorpha</taxon>
        <taxon>Platypezoidea</taxon>
        <taxon>Phoridae</taxon>
        <taxon>Megaseliini</taxon>
        <taxon>Megaselia</taxon>
    </lineage>
</organism>
<evidence type="ECO:0000313" key="7">
    <source>
        <dbReference type="Proteomes" id="UP000015102"/>
    </source>
</evidence>
<keyword evidence="3" id="KW-0694">RNA-binding</keyword>
<reference evidence="6" key="2">
    <citation type="submission" date="2015-06" db="UniProtKB">
        <authorList>
            <consortium name="EnsemblMetazoa"/>
        </authorList>
    </citation>
    <scope>IDENTIFICATION</scope>
</reference>
<evidence type="ECO:0000256" key="4">
    <source>
        <dbReference type="ARBA" id="ARBA00022917"/>
    </source>
</evidence>
<name>T1H0Y6_MEGSC</name>
<dbReference type="GO" id="GO:0005852">
    <property type="term" value="C:eukaryotic translation initiation factor 3 complex"/>
    <property type="evidence" value="ECO:0007669"/>
    <property type="project" value="InterPro"/>
</dbReference>
<evidence type="ECO:0000256" key="2">
    <source>
        <dbReference type="ARBA" id="ARBA00022540"/>
    </source>
</evidence>
<dbReference type="GO" id="GO:0031369">
    <property type="term" value="F:translation initiation factor binding"/>
    <property type="evidence" value="ECO:0007669"/>
    <property type="project" value="InterPro"/>
</dbReference>
<accession>T1H0Y6</accession>
<dbReference type="AlphaFoldDB" id="T1H0Y6"/>
<feature type="region of interest" description="Disordered" evidence="5">
    <location>
        <begin position="1"/>
        <end position="31"/>
    </location>
</feature>
<dbReference type="InterPro" id="IPR012677">
    <property type="entry name" value="Nucleotide-bd_a/b_plait_sf"/>
</dbReference>
<dbReference type="PANTHER" id="PTHR14068:SF0">
    <property type="entry name" value="EUKARYOTIC TRANSLATION INITIATION FACTOR 3 SUBUNIT B"/>
    <property type="match status" value="1"/>
</dbReference>
<dbReference type="Gene3D" id="3.30.70.330">
    <property type="match status" value="1"/>
</dbReference>
<keyword evidence="1" id="KW-0963">Cytoplasm</keyword>
<keyword evidence="2" id="KW-0396">Initiation factor</keyword>
<reference evidence="7" key="1">
    <citation type="submission" date="2013-02" db="EMBL/GenBank/DDBJ databases">
        <authorList>
            <person name="Hughes D."/>
        </authorList>
    </citation>
    <scope>NUCLEOTIDE SEQUENCE</scope>
    <source>
        <strain>Durham</strain>
        <strain evidence="7">NC isolate 2 -- Noor lab</strain>
    </source>
</reference>
<sequence length="91" mass="10184">MAKKKNEEYADSGEDGEYQEEPNFEDPDGFVDDINDEDLLGDLLKQKPCETDGVENVVVVDNIPKVGPTRQDKLKTVIFKLFSTFGEIVSS</sequence>
<dbReference type="InterPro" id="IPR011400">
    <property type="entry name" value="EIF3B"/>
</dbReference>
<feature type="compositionally biased region" description="Acidic residues" evidence="5">
    <location>
        <begin position="9"/>
        <end position="31"/>
    </location>
</feature>
<protein>
    <submittedName>
        <fullName evidence="6">Uncharacterized protein</fullName>
    </submittedName>
</protein>
<dbReference type="HOGENOM" id="CLU_2433193_0_0_1"/>
<keyword evidence="7" id="KW-1185">Reference proteome</keyword>
<dbReference type="PANTHER" id="PTHR14068">
    <property type="entry name" value="EUKARYOTIC TRANSLATION INITIATION FACTOR 3 EIF3 -RELATED"/>
    <property type="match status" value="1"/>
</dbReference>
<evidence type="ECO:0000256" key="5">
    <source>
        <dbReference type="SAM" id="MobiDB-lite"/>
    </source>
</evidence>
<proteinExistence type="predicted"/>
<dbReference type="EMBL" id="CAQQ02041517">
    <property type="status" value="NOT_ANNOTATED_CDS"/>
    <property type="molecule type" value="Genomic_DNA"/>
</dbReference>
<evidence type="ECO:0000256" key="1">
    <source>
        <dbReference type="ARBA" id="ARBA00022490"/>
    </source>
</evidence>
<dbReference type="EnsemblMetazoa" id="MESCA009833-RA">
    <property type="protein sequence ID" value="MESCA009833-PA"/>
    <property type="gene ID" value="MESCA009833"/>
</dbReference>
<dbReference type="GO" id="GO:0003723">
    <property type="term" value="F:RNA binding"/>
    <property type="evidence" value="ECO:0007669"/>
    <property type="project" value="UniProtKB-KW"/>
</dbReference>
<evidence type="ECO:0000313" key="6">
    <source>
        <dbReference type="EnsemblMetazoa" id="MESCA009833-PA"/>
    </source>
</evidence>
<dbReference type="Proteomes" id="UP000015102">
    <property type="component" value="Unassembled WGS sequence"/>
</dbReference>
<dbReference type="GO" id="GO:0003743">
    <property type="term" value="F:translation initiation factor activity"/>
    <property type="evidence" value="ECO:0007669"/>
    <property type="project" value="UniProtKB-KW"/>
</dbReference>